<dbReference type="Gene3D" id="3.40.50.150">
    <property type="entry name" value="Vaccinia Virus protein VP39"/>
    <property type="match status" value="1"/>
</dbReference>
<protein>
    <submittedName>
        <fullName evidence="1">Ribosomal RNA adenine methylase transferase</fullName>
    </submittedName>
</protein>
<gene>
    <name evidence="1" type="ORF">N7517_004549</name>
</gene>
<keyword evidence="1" id="KW-0808">Transferase</keyword>
<dbReference type="AlphaFoldDB" id="A0A9W9S5R6"/>
<accession>A0A9W9S5R6</accession>
<organism evidence="1 2">
    <name type="scientific">Penicillium concentricum</name>
    <dbReference type="NCBI Taxonomy" id="293559"/>
    <lineage>
        <taxon>Eukaryota</taxon>
        <taxon>Fungi</taxon>
        <taxon>Dikarya</taxon>
        <taxon>Ascomycota</taxon>
        <taxon>Pezizomycotina</taxon>
        <taxon>Eurotiomycetes</taxon>
        <taxon>Eurotiomycetidae</taxon>
        <taxon>Eurotiales</taxon>
        <taxon>Aspergillaceae</taxon>
        <taxon>Penicillium</taxon>
    </lineage>
</organism>
<dbReference type="GO" id="GO:0032259">
    <property type="term" value="P:methylation"/>
    <property type="evidence" value="ECO:0007669"/>
    <property type="project" value="UniProtKB-KW"/>
</dbReference>
<comment type="caution">
    <text evidence="1">The sequence shown here is derived from an EMBL/GenBank/DDBJ whole genome shotgun (WGS) entry which is preliminary data.</text>
</comment>
<dbReference type="GO" id="GO:0008168">
    <property type="term" value="F:methyltransferase activity"/>
    <property type="evidence" value="ECO:0007669"/>
    <property type="project" value="UniProtKB-KW"/>
</dbReference>
<dbReference type="EMBL" id="JAPZBT010000002">
    <property type="protein sequence ID" value="KAJ5372543.1"/>
    <property type="molecule type" value="Genomic_DNA"/>
</dbReference>
<reference evidence="1" key="2">
    <citation type="journal article" date="2023" name="IMA Fungus">
        <title>Comparative genomic study of the Penicillium genus elucidates a diverse pangenome and 15 lateral gene transfer events.</title>
        <authorList>
            <person name="Petersen C."/>
            <person name="Sorensen T."/>
            <person name="Nielsen M.R."/>
            <person name="Sondergaard T.E."/>
            <person name="Sorensen J.L."/>
            <person name="Fitzpatrick D.A."/>
            <person name="Frisvad J.C."/>
            <person name="Nielsen K.L."/>
        </authorList>
    </citation>
    <scope>NUCLEOTIDE SEQUENCE</scope>
    <source>
        <strain evidence="1">IBT 3081</strain>
    </source>
</reference>
<sequence>MKFTARTPLARFPMTGKLYPILIKHRGRVKARPQLVSEDLLDNVVERVSPYLLRNQPVDILDLWPGSGLLSSRVNNLVQPRRHILVEPNPNFNPLLTSVIGEKPCYKIVKERIYGKFDWSDFFAEHLPEQGPENRDSSGVIPKNDTLLVLANLPEAVSSIDHFKPSRWFLNFMNSCLKQSELNMYGAVRVLATLPFSEVSGMLPRSVMDRTRTGVFAETIGLHNIELASSAENERSVQWRGFNTLKDNRKRVAERAAAHGIITPPTRELPALEAVPQVAHRGRKESPHQVRLRTPLHKNIFAAIAAAEKLGIKSALDTTDPKAKDICRKRGIALTHLARDNTAHYYRQRLVDIVLEIDEVSRTFARAAADPKETVEGLKALEDQMTALKSSFTTLFAGVHFTVLEKYEHTTDDARLTTISTNFDDAVLTHDRRPFEPLYIHPDEIYPRETPLGVIYFEADPNQPILKKVFDLPRETAQEVLERYFALLGCVGFRGKMSVTELLETLFPLVAINDHVRDIPSLATYARRSLKAGYGPMPLPDGSTSDPAFTYQENVDYDLSDVRLRTLSANTLLDIAIKYENLPEKLGIIPFSRALGAALTQAQLGEEIIKPKMR</sequence>
<dbReference type="InterPro" id="IPR029063">
    <property type="entry name" value="SAM-dependent_MTases_sf"/>
</dbReference>
<dbReference type="Proteomes" id="UP001147752">
    <property type="component" value="Unassembled WGS sequence"/>
</dbReference>
<keyword evidence="2" id="KW-1185">Reference proteome</keyword>
<evidence type="ECO:0000313" key="1">
    <source>
        <dbReference type="EMBL" id="KAJ5372543.1"/>
    </source>
</evidence>
<proteinExistence type="predicted"/>
<dbReference type="RefSeq" id="XP_056578529.1">
    <property type="nucleotide sequence ID" value="XM_056722279.1"/>
</dbReference>
<keyword evidence="1" id="KW-0489">Methyltransferase</keyword>
<dbReference type="SUPFAM" id="SSF53335">
    <property type="entry name" value="S-adenosyl-L-methionine-dependent methyltransferases"/>
    <property type="match status" value="1"/>
</dbReference>
<name>A0A9W9S5R6_9EURO</name>
<evidence type="ECO:0000313" key="2">
    <source>
        <dbReference type="Proteomes" id="UP001147752"/>
    </source>
</evidence>
<dbReference type="OrthoDB" id="16079at2759"/>
<reference evidence="1" key="1">
    <citation type="submission" date="2022-12" db="EMBL/GenBank/DDBJ databases">
        <authorList>
            <person name="Petersen C."/>
        </authorList>
    </citation>
    <scope>NUCLEOTIDE SEQUENCE</scope>
    <source>
        <strain evidence="1">IBT 3081</strain>
    </source>
</reference>
<dbReference type="GeneID" id="81461462"/>